<dbReference type="InterPro" id="IPR011051">
    <property type="entry name" value="RmlC_Cupin_sf"/>
</dbReference>
<dbReference type="PANTHER" id="PTHR35848:SF6">
    <property type="entry name" value="CUPIN TYPE-2 DOMAIN-CONTAINING PROTEIN"/>
    <property type="match status" value="1"/>
</dbReference>
<dbReference type="AlphaFoldDB" id="A0A7Y2PZ35"/>
<reference evidence="3 4" key="1">
    <citation type="submission" date="2020-05" db="EMBL/GenBank/DDBJ databases">
        <title>MicrobeNet Type strains.</title>
        <authorList>
            <person name="Nicholson A.C."/>
        </authorList>
    </citation>
    <scope>NUCLEOTIDE SEQUENCE [LARGE SCALE GENOMIC DNA]</scope>
    <source>
        <strain evidence="3 4">JCM 14282</strain>
    </source>
</reference>
<dbReference type="SUPFAM" id="SSF51182">
    <property type="entry name" value="RmlC-like cupins"/>
    <property type="match status" value="1"/>
</dbReference>
<dbReference type="RefSeq" id="WP_167036659.1">
    <property type="nucleotide sequence ID" value="NZ_BAAANA010000001.1"/>
</dbReference>
<keyword evidence="1" id="KW-0479">Metal-binding</keyword>
<protein>
    <submittedName>
        <fullName evidence="3">Cupin domain-containing protein</fullName>
    </submittedName>
</protein>
<organism evidence="3 4">
    <name type="scientific">Microbacterium ulmi</name>
    <dbReference type="NCBI Taxonomy" id="179095"/>
    <lineage>
        <taxon>Bacteria</taxon>
        <taxon>Bacillati</taxon>
        <taxon>Actinomycetota</taxon>
        <taxon>Actinomycetes</taxon>
        <taxon>Micrococcales</taxon>
        <taxon>Microbacteriaceae</taxon>
        <taxon>Microbacterium</taxon>
    </lineage>
</organism>
<dbReference type="Pfam" id="PF07883">
    <property type="entry name" value="Cupin_2"/>
    <property type="match status" value="1"/>
</dbReference>
<feature type="domain" description="Cupin type-2" evidence="2">
    <location>
        <begin position="44"/>
        <end position="112"/>
    </location>
</feature>
<dbReference type="Gene3D" id="2.60.120.10">
    <property type="entry name" value="Jelly Rolls"/>
    <property type="match status" value="1"/>
</dbReference>
<keyword evidence="4" id="KW-1185">Reference proteome</keyword>
<proteinExistence type="predicted"/>
<evidence type="ECO:0000313" key="3">
    <source>
        <dbReference type="EMBL" id="NNH04031.1"/>
    </source>
</evidence>
<dbReference type="Proteomes" id="UP000543598">
    <property type="component" value="Unassembled WGS sequence"/>
</dbReference>
<gene>
    <name evidence="3" type="ORF">HLA99_09245</name>
</gene>
<dbReference type="GO" id="GO:0046872">
    <property type="term" value="F:metal ion binding"/>
    <property type="evidence" value="ECO:0007669"/>
    <property type="project" value="UniProtKB-KW"/>
</dbReference>
<evidence type="ECO:0000256" key="1">
    <source>
        <dbReference type="ARBA" id="ARBA00022723"/>
    </source>
</evidence>
<sequence>MSVVIGHVDNASEVLGVHGGSGVLQWVRLATGSHLEGNWDGFEWVALEPDGRAGLHTHTHTEEIWYFLRGTGTIVLDGESHDVSAGSIVITPLNSSHAAHNTGSERLEYIVIEVLPPAITDVLPARRTTDEPLQAQN</sequence>
<dbReference type="EMBL" id="JABEMB010000011">
    <property type="protein sequence ID" value="NNH04031.1"/>
    <property type="molecule type" value="Genomic_DNA"/>
</dbReference>
<dbReference type="InterPro" id="IPR014710">
    <property type="entry name" value="RmlC-like_jellyroll"/>
</dbReference>
<dbReference type="PANTHER" id="PTHR35848">
    <property type="entry name" value="OXALATE-BINDING PROTEIN"/>
    <property type="match status" value="1"/>
</dbReference>
<comment type="caution">
    <text evidence="3">The sequence shown here is derived from an EMBL/GenBank/DDBJ whole genome shotgun (WGS) entry which is preliminary data.</text>
</comment>
<accession>A0A7Y2PZ35</accession>
<name>A0A7Y2PZ35_9MICO</name>
<dbReference type="InterPro" id="IPR013096">
    <property type="entry name" value="Cupin_2"/>
</dbReference>
<dbReference type="InterPro" id="IPR051610">
    <property type="entry name" value="GPI/OXD"/>
</dbReference>
<evidence type="ECO:0000313" key="4">
    <source>
        <dbReference type="Proteomes" id="UP000543598"/>
    </source>
</evidence>
<evidence type="ECO:0000259" key="2">
    <source>
        <dbReference type="Pfam" id="PF07883"/>
    </source>
</evidence>